<dbReference type="EMBL" id="BQKE01000001">
    <property type="protein sequence ID" value="GJM60240.1"/>
    <property type="molecule type" value="Genomic_DNA"/>
</dbReference>
<protein>
    <submittedName>
        <fullName evidence="1">Uncharacterized protein</fullName>
    </submittedName>
</protein>
<sequence>MVVRGKDKVFGLALYCLEKACLNDEIVIMRYK</sequence>
<evidence type="ECO:0000313" key="2">
    <source>
        <dbReference type="Proteomes" id="UP001310022"/>
    </source>
</evidence>
<accession>A0AAN4VWU7</accession>
<dbReference type="AlphaFoldDB" id="A0AAN4VWU7"/>
<gene>
    <name evidence="1" type="ORF">PEDI_07920</name>
</gene>
<reference evidence="1 2" key="1">
    <citation type="submission" date="2021-12" db="EMBL/GenBank/DDBJ databases">
        <title>Genome sequencing of bacteria with rrn-lacking chromosome and rrn-plasmid.</title>
        <authorList>
            <person name="Anda M."/>
            <person name="Iwasaki W."/>
        </authorList>
    </citation>
    <scope>NUCLEOTIDE SEQUENCE [LARGE SCALE GENOMIC DNA]</scope>
    <source>
        <strain evidence="1 2">NBRC 15940</strain>
    </source>
</reference>
<dbReference type="Proteomes" id="UP001310022">
    <property type="component" value="Unassembled WGS sequence"/>
</dbReference>
<proteinExistence type="predicted"/>
<name>A0AAN4VWU7_9BACT</name>
<comment type="caution">
    <text evidence="1">The sequence shown here is derived from an EMBL/GenBank/DDBJ whole genome shotgun (WGS) entry which is preliminary data.</text>
</comment>
<organism evidence="1 2">
    <name type="scientific">Persicobacter diffluens</name>
    <dbReference type="NCBI Taxonomy" id="981"/>
    <lineage>
        <taxon>Bacteria</taxon>
        <taxon>Pseudomonadati</taxon>
        <taxon>Bacteroidota</taxon>
        <taxon>Cytophagia</taxon>
        <taxon>Cytophagales</taxon>
        <taxon>Persicobacteraceae</taxon>
        <taxon>Persicobacter</taxon>
    </lineage>
</organism>
<evidence type="ECO:0000313" key="1">
    <source>
        <dbReference type="EMBL" id="GJM60240.1"/>
    </source>
</evidence>
<keyword evidence="2" id="KW-1185">Reference proteome</keyword>